<comment type="subunit">
    <text evidence="9">Homodimer.</text>
</comment>
<feature type="domain" description="CBS" evidence="10">
    <location>
        <begin position="202"/>
        <end position="258"/>
    </location>
</feature>
<evidence type="ECO:0000256" key="8">
    <source>
        <dbReference type="PROSITE-ProRule" id="PRU00703"/>
    </source>
</evidence>
<dbReference type="Gene3D" id="1.25.60.10">
    <property type="entry name" value="MgtE N-terminal domain-like"/>
    <property type="match status" value="1"/>
</dbReference>
<keyword evidence="9" id="KW-0479">Metal-binding</keyword>
<keyword evidence="8" id="KW-0129">CBS domain</keyword>
<dbReference type="EMBL" id="AP026866">
    <property type="protein sequence ID" value="BDS08787.1"/>
    <property type="molecule type" value="Genomic_DNA"/>
</dbReference>
<dbReference type="InterPro" id="IPR000644">
    <property type="entry name" value="CBS_dom"/>
</dbReference>
<keyword evidence="7 9" id="KW-0472">Membrane</keyword>
<evidence type="ECO:0000259" key="10">
    <source>
        <dbReference type="PROSITE" id="PS51371"/>
    </source>
</evidence>
<feature type="transmembrane region" description="Helical" evidence="9">
    <location>
        <begin position="288"/>
        <end position="306"/>
    </location>
</feature>
<dbReference type="NCBIfam" id="TIGR00400">
    <property type="entry name" value="mgtE"/>
    <property type="match status" value="1"/>
</dbReference>
<keyword evidence="6 9" id="KW-1133">Transmembrane helix</keyword>
<evidence type="ECO:0000313" key="11">
    <source>
        <dbReference type="EMBL" id="BDS08787.1"/>
    </source>
</evidence>
<dbReference type="GO" id="GO:0005886">
    <property type="term" value="C:plasma membrane"/>
    <property type="evidence" value="ECO:0007669"/>
    <property type="project" value="UniProtKB-SubCell"/>
</dbReference>
<keyword evidence="9" id="KW-1003">Cell membrane</keyword>
<dbReference type="CDD" id="cd04606">
    <property type="entry name" value="CBS_pair_Mg_transporter"/>
    <property type="match status" value="1"/>
</dbReference>
<dbReference type="InterPro" id="IPR046342">
    <property type="entry name" value="CBS_dom_sf"/>
</dbReference>
<dbReference type="KEGG" id="osu:NT6N_38270"/>
<keyword evidence="5 9" id="KW-0460">Magnesium</keyword>
<evidence type="ECO:0000256" key="2">
    <source>
        <dbReference type="ARBA" id="ARBA00009749"/>
    </source>
</evidence>
<gene>
    <name evidence="11" type="ORF">NT6N_38270</name>
</gene>
<dbReference type="InterPro" id="IPR006669">
    <property type="entry name" value="MgtE_transporter"/>
</dbReference>
<evidence type="ECO:0000256" key="3">
    <source>
        <dbReference type="ARBA" id="ARBA00022448"/>
    </source>
</evidence>
<dbReference type="InterPro" id="IPR036739">
    <property type="entry name" value="SLC41_membr_dom_sf"/>
</dbReference>
<keyword evidence="4 9" id="KW-0812">Transmembrane</keyword>
<dbReference type="SUPFAM" id="SSF158791">
    <property type="entry name" value="MgtE N-terminal domain-like"/>
    <property type="match status" value="1"/>
</dbReference>
<feature type="transmembrane region" description="Helical" evidence="9">
    <location>
        <begin position="362"/>
        <end position="387"/>
    </location>
</feature>
<feature type="transmembrane region" description="Helical" evidence="9">
    <location>
        <begin position="399"/>
        <end position="422"/>
    </location>
</feature>
<feature type="domain" description="CBS" evidence="10">
    <location>
        <begin position="138"/>
        <end position="201"/>
    </location>
</feature>
<dbReference type="PROSITE" id="PS51371">
    <property type="entry name" value="CBS"/>
    <property type="match status" value="2"/>
</dbReference>
<sequence length="464" mass="51297">MPEERIMDIEALVAAIADFDAERFIKAAEDLHYADLANVFEDLDDQGRAFFTENIEVDRFPKILAELPDTLIEETLERFKIPAQREILGQLLDDDRADILQDVSSKARQRYLALLRPEDMEATRSLMRYEEDTAGGRMTTQVARITQNMTVKAALDTLREDQDSAESLARIYVVDDRGHLLGKVRLRDLAFSTWDTPVADIMQEVDITILATADQEEAAQMFSKYDMTLLPVVNEYEYLLGVITHDDVLEILEEESTEDIEKMSGIAGEQSEETYLNTSLATHFKRRFPWLLILAMLAISSGYVMLRFENVLSSIYLLALYLPMVVAAGGNTGGQAAAMVIRAMSLGELEAGTTKKVLLKEVFLGGMLGSVMGLCIALITMFILPWFHPQLPESVTIGMFTLAVSLALALQITSSTLSGALLPIGARAIKLDPAVVAAPAITTLVDISGMLIYFTAARAILNIA</sequence>
<evidence type="ECO:0000256" key="9">
    <source>
        <dbReference type="RuleBase" id="RU362011"/>
    </source>
</evidence>
<organism evidence="11">
    <name type="scientific">Oceaniferula spumae</name>
    <dbReference type="NCBI Taxonomy" id="2979115"/>
    <lineage>
        <taxon>Bacteria</taxon>
        <taxon>Pseudomonadati</taxon>
        <taxon>Verrucomicrobiota</taxon>
        <taxon>Verrucomicrobiia</taxon>
        <taxon>Verrucomicrobiales</taxon>
        <taxon>Verrucomicrobiaceae</taxon>
        <taxon>Oceaniferula</taxon>
    </lineage>
</organism>
<dbReference type="Gene3D" id="3.10.580.10">
    <property type="entry name" value="CBS-domain"/>
    <property type="match status" value="1"/>
</dbReference>
<name>A0AAT9FS09_9BACT</name>
<dbReference type="Gene3D" id="1.10.357.20">
    <property type="entry name" value="SLC41 divalent cation transporters, integral membrane domain"/>
    <property type="match status" value="1"/>
</dbReference>
<dbReference type="GO" id="GO:0015095">
    <property type="term" value="F:magnesium ion transmembrane transporter activity"/>
    <property type="evidence" value="ECO:0007669"/>
    <property type="project" value="UniProtKB-UniRule"/>
</dbReference>
<dbReference type="InterPro" id="IPR038076">
    <property type="entry name" value="MgtE_N_sf"/>
</dbReference>
<accession>A0AAT9FS09</accession>
<feature type="transmembrane region" description="Helical" evidence="9">
    <location>
        <begin position="318"/>
        <end position="341"/>
    </location>
</feature>
<protein>
    <recommendedName>
        <fullName evidence="9">Magnesium transporter MgtE</fullName>
    </recommendedName>
</protein>
<comment type="function">
    <text evidence="9">Acts as a magnesium transporter.</text>
</comment>
<dbReference type="GO" id="GO:0046872">
    <property type="term" value="F:metal ion binding"/>
    <property type="evidence" value="ECO:0007669"/>
    <property type="project" value="UniProtKB-KW"/>
</dbReference>
<dbReference type="Pfam" id="PF03448">
    <property type="entry name" value="MgtE_N"/>
    <property type="match status" value="1"/>
</dbReference>
<dbReference type="AlphaFoldDB" id="A0AAT9FS09"/>
<evidence type="ECO:0000256" key="7">
    <source>
        <dbReference type="ARBA" id="ARBA00023136"/>
    </source>
</evidence>
<evidence type="ECO:0000256" key="4">
    <source>
        <dbReference type="ARBA" id="ARBA00022692"/>
    </source>
</evidence>
<dbReference type="PANTHER" id="PTHR43773">
    <property type="entry name" value="MAGNESIUM TRANSPORTER MGTE"/>
    <property type="match status" value="1"/>
</dbReference>
<dbReference type="SMART" id="SM00924">
    <property type="entry name" value="MgtE_N"/>
    <property type="match status" value="1"/>
</dbReference>
<comment type="subcellular location">
    <subcellularLocation>
        <location evidence="9">Cell membrane</location>
        <topology evidence="9">Multi-pass membrane protein</topology>
    </subcellularLocation>
    <subcellularLocation>
        <location evidence="1">Membrane</location>
        <topology evidence="1">Multi-pass membrane protein</topology>
    </subcellularLocation>
</comment>
<evidence type="ECO:0000256" key="5">
    <source>
        <dbReference type="ARBA" id="ARBA00022842"/>
    </source>
</evidence>
<dbReference type="InterPro" id="IPR006668">
    <property type="entry name" value="Mg_transptr_MgtE_intracell_dom"/>
</dbReference>
<dbReference type="SUPFAM" id="SSF161093">
    <property type="entry name" value="MgtE membrane domain-like"/>
    <property type="match status" value="1"/>
</dbReference>
<dbReference type="InterPro" id="IPR006667">
    <property type="entry name" value="SLC41_membr_dom"/>
</dbReference>
<dbReference type="Pfam" id="PF00571">
    <property type="entry name" value="CBS"/>
    <property type="match status" value="2"/>
</dbReference>
<keyword evidence="3 9" id="KW-0813">Transport</keyword>
<evidence type="ECO:0000256" key="1">
    <source>
        <dbReference type="ARBA" id="ARBA00004141"/>
    </source>
</evidence>
<evidence type="ECO:0000256" key="6">
    <source>
        <dbReference type="ARBA" id="ARBA00022989"/>
    </source>
</evidence>
<reference evidence="11" key="1">
    <citation type="submission" date="2024-07" db="EMBL/GenBank/DDBJ databases">
        <title>Complete genome sequence of Verrucomicrobiaceae bacterium NT6N.</title>
        <authorList>
            <person name="Huang C."/>
            <person name="Takami H."/>
            <person name="Hamasaki K."/>
        </authorList>
    </citation>
    <scope>NUCLEOTIDE SEQUENCE</scope>
    <source>
        <strain evidence="11">NT6N</strain>
    </source>
</reference>
<comment type="similarity">
    <text evidence="2 9">Belongs to the SLC41A transporter family.</text>
</comment>
<feature type="transmembrane region" description="Helical" evidence="9">
    <location>
        <begin position="434"/>
        <end position="456"/>
    </location>
</feature>
<proteinExistence type="inferred from homology"/>
<dbReference type="Pfam" id="PF01769">
    <property type="entry name" value="MgtE"/>
    <property type="match status" value="1"/>
</dbReference>
<dbReference type="SMART" id="SM00116">
    <property type="entry name" value="CBS"/>
    <property type="match status" value="2"/>
</dbReference>
<dbReference type="PANTHER" id="PTHR43773:SF1">
    <property type="entry name" value="MAGNESIUM TRANSPORTER MGTE"/>
    <property type="match status" value="1"/>
</dbReference>
<dbReference type="SUPFAM" id="SSF54631">
    <property type="entry name" value="CBS-domain pair"/>
    <property type="match status" value="1"/>
</dbReference>